<organism evidence="1 2">
    <name type="scientific">Winslowiella iniecta</name>
    <dbReference type="NCBI Taxonomy" id="1560201"/>
    <lineage>
        <taxon>Bacteria</taxon>
        <taxon>Pseudomonadati</taxon>
        <taxon>Pseudomonadota</taxon>
        <taxon>Gammaproteobacteria</taxon>
        <taxon>Enterobacterales</taxon>
        <taxon>Erwiniaceae</taxon>
        <taxon>Winslowiella</taxon>
    </lineage>
</organism>
<gene>
    <name evidence="1" type="ORF">NG43_18100</name>
</gene>
<dbReference type="AlphaFoldDB" id="A0A0L7T3J5"/>
<dbReference type="NCBIfam" id="NF033510">
    <property type="entry name" value="Ca_tandemer"/>
    <property type="match status" value="2"/>
</dbReference>
<dbReference type="InterPro" id="IPR013783">
    <property type="entry name" value="Ig-like_fold"/>
</dbReference>
<dbReference type="EMBL" id="JRXF01000033">
    <property type="protein sequence ID" value="KOC89880.1"/>
    <property type="molecule type" value="Genomic_DNA"/>
</dbReference>
<evidence type="ECO:0000313" key="2">
    <source>
        <dbReference type="Proteomes" id="UP000036851"/>
    </source>
</evidence>
<comment type="caution">
    <text evidence="1">The sequence shown here is derived from an EMBL/GenBank/DDBJ whole genome shotgun (WGS) entry which is preliminary data.</text>
</comment>
<reference evidence="1 2" key="1">
    <citation type="journal article" date="2015" name="Int. J. Syst. Evol. Microbiol.">
        <title>Erwinia iniecta sp. nov., isolated from Russian wheat aphids (Diuraphis noxia).</title>
        <authorList>
            <person name="Campillo T."/>
            <person name="Luna E."/>
            <person name="Portier P."/>
            <person name="Fischer-Le Saux M."/>
            <person name="Lapitan N."/>
            <person name="Tisserat N.A."/>
            <person name="Leach J.E."/>
        </authorList>
    </citation>
    <scope>NUCLEOTIDE SEQUENCE [LARGE SCALE GENOMIC DNA]</scope>
    <source>
        <strain evidence="1 2">B149</strain>
    </source>
</reference>
<proteinExistence type="predicted"/>
<dbReference type="PATRIC" id="fig|1560201.4.peg.3919"/>
<sequence length="99" mass="9870">GNGLWSIDIPAADLGNIPDGSYSVVVTATDGAGNVSTINSPLTVIADPANQPAITLDPFAGDGVLDGAEQQVDQQLSGSTTNVQAGQVITVTLGGVDYT</sequence>
<protein>
    <submittedName>
        <fullName evidence="1">Uncharacterized protein</fullName>
    </submittedName>
</protein>
<dbReference type="OrthoDB" id="8481600at2"/>
<feature type="non-terminal residue" evidence="1">
    <location>
        <position position="99"/>
    </location>
</feature>
<evidence type="ECO:0000313" key="1">
    <source>
        <dbReference type="EMBL" id="KOC89880.1"/>
    </source>
</evidence>
<accession>A0A0L7T3J5</accession>
<dbReference type="RefSeq" id="WP_162231560.1">
    <property type="nucleotide sequence ID" value="NZ_JRXF01000033.1"/>
</dbReference>
<feature type="non-terminal residue" evidence="1">
    <location>
        <position position="1"/>
    </location>
</feature>
<dbReference type="Gene3D" id="2.60.40.10">
    <property type="entry name" value="Immunoglobulins"/>
    <property type="match status" value="2"/>
</dbReference>
<name>A0A0L7T3J5_9GAMM</name>
<dbReference type="Proteomes" id="UP000036851">
    <property type="component" value="Unassembled WGS sequence"/>
</dbReference>
<dbReference type="STRING" id="1560201.NG42_21730"/>